<evidence type="ECO:0008006" key="3">
    <source>
        <dbReference type="Google" id="ProtNLM"/>
    </source>
</evidence>
<reference evidence="1" key="1">
    <citation type="submission" date="2023-03" db="EMBL/GenBank/DDBJ databases">
        <title>Bacterial isolates from washroom surfaces on a university campus.</title>
        <authorList>
            <person name="Holman D.B."/>
            <person name="Gzyl K.E."/>
            <person name="Taheri A.E."/>
        </authorList>
    </citation>
    <scope>NUCLEOTIDE SEQUENCE</scope>
    <source>
        <strain evidence="1">RD03</strain>
    </source>
</reference>
<dbReference type="Proteomes" id="UP001159179">
    <property type="component" value="Unassembled WGS sequence"/>
</dbReference>
<sequence>MSEIKKVTLTKEQAAAIERAKERKETHRIVLAAAEKPSGWHNGIYVPLNELSLEKLMSALVNGYEIEATPEEKVRKYYDEIKEMYERYEYDIDDGVLTGVRKTLDLLDIKIEGVNA</sequence>
<name>A0AAW6SST9_9BACI</name>
<gene>
    <name evidence="1" type="ORF">P5X88_02975</name>
</gene>
<protein>
    <recommendedName>
        <fullName evidence="3">Ead/Ea22-like family protein</fullName>
    </recommendedName>
</protein>
<accession>A0AAW6SST9</accession>
<dbReference type="EMBL" id="JAROYP010000001">
    <property type="protein sequence ID" value="MDH5159882.1"/>
    <property type="molecule type" value="Genomic_DNA"/>
</dbReference>
<evidence type="ECO:0000313" key="1">
    <source>
        <dbReference type="EMBL" id="MDH5159882.1"/>
    </source>
</evidence>
<dbReference type="RefSeq" id="WP_280615721.1">
    <property type="nucleotide sequence ID" value="NZ_JAROYP010000001.1"/>
</dbReference>
<proteinExistence type="predicted"/>
<organism evidence="1 2">
    <name type="scientific">Heyndrickxia oleronia</name>
    <dbReference type="NCBI Taxonomy" id="38875"/>
    <lineage>
        <taxon>Bacteria</taxon>
        <taxon>Bacillati</taxon>
        <taxon>Bacillota</taxon>
        <taxon>Bacilli</taxon>
        <taxon>Bacillales</taxon>
        <taxon>Bacillaceae</taxon>
        <taxon>Heyndrickxia</taxon>
    </lineage>
</organism>
<evidence type="ECO:0000313" key="2">
    <source>
        <dbReference type="Proteomes" id="UP001159179"/>
    </source>
</evidence>
<comment type="caution">
    <text evidence="1">The sequence shown here is derived from an EMBL/GenBank/DDBJ whole genome shotgun (WGS) entry which is preliminary data.</text>
</comment>
<dbReference type="AlphaFoldDB" id="A0AAW6SST9"/>